<accession>A0A1I3TD92</accession>
<evidence type="ECO:0000256" key="2">
    <source>
        <dbReference type="ARBA" id="ARBA00012727"/>
    </source>
</evidence>
<dbReference type="SUPFAM" id="SSF56091">
    <property type="entry name" value="DNA ligase/mRNA capping enzyme, catalytic domain"/>
    <property type="match status" value="1"/>
</dbReference>
<dbReference type="SUPFAM" id="SSF50249">
    <property type="entry name" value="Nucleic acid-binding proteins"/>
    <property type="match status" value="1"/>
</dbReference>
<comment type="catalytic activity">
    <reaction evidence="4">
        <text>ATP + (deoxyribonucleotide)n-3'-hydroxyl + 5'-phospho-(deoxyribonucleotide)m = (deoxyribonucleotide)n+m + AMP + diphosphate.</text>
        <dbReference type="EC" id="6.5.1.1"/>
    </reaction>
</comment>
<dbReference type="PROSITE" id="PS50160">
    <property type="entry name" value="DNA_LIGASE_A3"/>
    <property type="match status" value="1"/>
</dbReference>
<name>A0A1I3TD92_9BACL</name>
<dbReference type="Gene3D" id="2.40.50.140">
    <property type="entry name" value="Nucleic acid-binding proteins"/>
    <property type="match status" value="1"/>
</dbReference>
<dbReference type="InterPro" id="IPR012340">
    <property type="entry name" value="NA-bd_OB-fold"/>
</dbReference>
<proteinExistence type="inferred from homology"/>
<dbReference type="GO" id="GO:0003910">
    <property type="term" value="F:DNA ligase (ATP) activity"/>
    <property type="evidence" value="ECO:0007669"/>
    <property type="project" value="UniProtKB-EC"/>
</dbReference>
<feature type="domain" description="ATP-dependent DNA ligase family profile" evidence="5">
    <location>
        <begin position="105"/>
        <end position="227"/>
    </location>
</feature>
<evidence type="ECO:0000259" key="5">
    <source>
        <dbReference type="PROSITE" id="PS50160"/>
    </source>
</evidence>
<dbReference type="STRING" id="46223.SAMN05421852_11726"/>
<evidence type="ECO:0000256" key="4">
    <source>
        <dbReference type="ARBA" id="ARBA00034003"/>
    </source>
</evidence>
<dbReference type="OrthoDB" id="9802472at2"/>
<evidence type="ECO:0000256" key="3">
    <source>
        <dbReference type="ARBA" id="ARBA00022598"/>
    </source>
</evidence>
<dbReference type="InterPro" id="IPR050191">
    <property type="entry name" value="ATP-dep_DNA_ligase"/>
</dbReference>
<dbReference type="RefSeq" id="WP_093231115.1">
    <property type="nucleotide sequence ID" value="NZ_FORR01000017.1"/>
</dbReference>
<dbReference type="Gene3D" id="3.30.470.30">
    <property type="entry name" value="DNA ligase/mRNA capping enzyme"/>
    <property type="match status" value="1"/>
</dbReference>
<gene>
    <name evidence="6" type="ORF">SAMN05421852_11726</name>
</gene>
<dbReference type="Gene3D" id="3.30.1490.70">
    <property type="match status" value="1"/>
</dbReference>
<dbReference type="Pfam" id="PF04679">
    <property type="entry name" value="DNA_ligase_A_C"/>
    <property type="match status" value="1"/>
</dbReference>
<evidence type="ECO:0000313" key="6">
    <source>
        <dbReference type="EMBL" id="SFJ69094.1"/>
    </source>
</evidence>
<dbReference type="GO" id="GO:0006310">
    <property type="term" value="P:DNA recombination"/>
    <property type="evidence" value="ECO:0007669"/>
    <property type="project" value="InterPro"/>
</dbReference>
<dbReference type="EMBL" id="FORR01000017">
    <property type="protein sequence ID" value="SFJ69094.1"/>
    <property type="molecule type" value="Genomic_DNA"/>
</dbReference>
<dbReference type="InterPro" id="IPR012309">
    <property type="entry name" value="DNA_ligase_ATP-dep_C"/>
</dbReference>
<reference evidence="6 7" key="1">
    <citation type="submission" date="2016-10" db="EMBL/GenBank/DDBJ databases">
        <authorList>
            <person name="de Groot N.N."/>
        </authorList>
    </citation>
    <scope>NUCLEOTIDE SEQUENCE [LARGE SCALE GENOMIC DNA]</scope>
    <source>
        <strain evidence="6 7">DSM 44778</strain>
    </source>
</reference>
<dbReference type="PANTHER" id="PTHR45674:SF4">
    <property type="entry name" value="DNA LIGASE 1"/>
    <property type="match status" value="1"/>
</dbReference>
<dbReference type="PANTHER" id="PTHR45674">
    <property type="entry name" value="DNA LIGASE 1/3 FAMILY MEMBER"/>
    <property type="match status" value="1"/>
</dbReference>
<dbReference type="CDD" id="cd07971">
    <property type="entry name" value="OBF_DNA_ligase_LigD"/>
    <property type="match status" value="1"/>
</dbReference>
<dbReference type="GO" id="GO:0005524">
    <property type="term" value="F:ATP binding"/>
    <property type="evidence" value="ECO:0007669"/>
    <property type="project" value="InterPro"/>
</dbReference>
<organism evidence="6 7">
    <name type="scientific">Thermoflavimicrobium dichotomicum</name>
    <dbReference type="NCBI Taxonomy" id="46223"/>
    <lineage>
        <taxon>Bacteria</taxon>
        <taxon>Bacillati</taxon>
        <taxon>Bacillota</taxon>
        <taxon>Bacilli</taxon>
        <taxon>Bacillales</taxon>
        <taxon>Thermoactinomycetaceae</taxon>
        <taxon>Thermoflavimicrobium</taxon>
    </lineage>
</organism>
<evidence type="ECO:0000256" key="1">
    <source>
        <dbReference type="ARBA" id="ARBA00007572"/>
    </source>
</evidence>
<dbReference type="CDD" id="cd07906">
    <property type="entry name" value="Adenylation_DNA_ligase_LigD_LigC"/>
    <property type="match status" value="1"/>
</dbReference>
<dbReference type="InterPro" id="IPR012310">
    <property type="entry name" value="DNA_ligase_ATP-dep_cent"/>
</dbReference>
<sequence length="313" mass="35984">MVWNPVVPFEPVRMNQSPAGENWIAQVKWDGVRVLTYCLDHEVKLFNRKKNERTLQYPELLNISSYCKASSVILDGEVIALVDGKPSFHEVMKRDALRTASKIEKAKKQIPITYMIFDILYHNGQWVTEWPLMERQALLQEIITPQDYVQTVPSFSDGKALFEVMKAYDMEGIVYKDRTSTYVIGGKDRRWIKKKVDHDLYAVVGGVTMRQGIVNALLLGVYDQEGKLHYIGHAGTGKLTKKEWYAFTQGIQPLIREQSPFVNDSPRMKGAIWLEPQLVVKVKFAEWLPGKTLRQPSIQAFVEVKPMDCTFDQ</sequence>
<dbReference type="Pfam" id="PF01068">
    <property type="entry name" value="DNA_ligase_A_M"/>
    <property type="match status" value="1"/>
</dbReference>
<dbReference type="Proteomes" id="UP000199545">
    <property type="component" value="Unassembled WGS sequence"/>
</dbReference>
<dbReference type="AlphaFoldDB" id="A0A1I3TD92"/>
<protein>
    <recommendedName>
        <fullName evidence="2">DNA ligase (ATP)</fullName>
        <ecNumber evidence="2">6.5.1.1</ecNumber>
    </recommendedName>
</protein>
<keyword evidence="7" id="KW-1185">Reference proteome</keyword>
<dbReference type="EC" id="6.5.1.1" evidence="2"/>
<dbReference type="GO" id="GO:0006281">
    <property type="term" value="P:DNA repair"/>
    <property type="evidence" value="ECO:0007669"/>
    <property type="project" value="InterPro"/>
</dbReference>
<keyword evidence="3" id="KW-0436">Ligase</keyword>
<evidence type="ECO:0000313" key="7">
    <source>
        <dbReference type="Proteomes" id="UP000199545"/>
    </source>
</evidence>
<comment type="similarity">
    <text evidence="1">Belongs to the ATP-dependent DNA ligase family.</text>
</comment>